<protein>
    <submittedName>
        <fullName evidence="2">Uncharacterized protein</fullName>
    </submittedName>
</protein>
<dbReference type="OrthoDB" id="3801245at2759"/>
<feature type="region of interest" description="Disordered" evidence="1">
    <location>
        <begin position="1"/>
        <end position="77"/>
    </location>
</feature>
<evidence type="ECO:0000313" key="3">
    <source>
        <dbReference type="Proteomes" id="UP000800094"/>
    </source>
</evidence>
<organism evidence="2 3">
    <name type="scientific">Trematosphaeria pertusa</name>
    <dbReference type="NCBI Taxonomy" id="390896"/>
    <lineage>
        <taxon>Eukaryota</taxon>
        <taxon>Fungi</taxon>
        <taxon>Dikarya</taxon>
        <taxon>Ascomycota</taxon>
        <taxon>Pezizomycotina</taxon>
        <taxon>Dothideomycetes</taxon>
        <taxon>Pleosporomycetidae</taxon>
        <taxon>Pleosporales</taxon>
        <taxon>Massarineae</taxon>
        <taxon>Trematosphaeriaceae</taxon>
        <taxon>Trematosphaeria</taxon>
    </lineage>
</organism>
<dbReference type="Proteomes" id="UP000800094">
    <property type="component" value="Unassembled WGS sequence"/>
</dbReference>
<sequence length="191" mass="20979">MAQEESTTLHHHPGKQHTQQARSTIPKNQTENSPQDTSSLSQSKSIETPPAPKPSPTATLHKSRATTPAITLTTYKPQSGIPSELSITTSCTAREYQYPPTYDMSSALQAQLEPASYFAKFIGGSGDVTIAKANLESYFEELRREFEEKTGRMWEPLLPVRDVVWSLEDDEGESDGDQEDGCEEGDGVGCL</sequence>
<evidence type="ECO:0000313" key="2">
    <source>
        <dbReference type="EMBL" id="KAF2254695.1"/>
    </source>
</evidence>
<proteinExistence type="predicted"/>
<gene>
    <name evidence="2" type="ORF">BU26DRAFT_559359</name>
</gene>
<feature type="region of interest" description="Disordered" evidence="1">
    <location>
        <begin position="168"/>
        <end position="191"/>
    </location>
</feature>
<name>A0A6A6IVV7_9PLEO</name>
<feature type="compositionally biased region" description="Polar residues" evidence="1">
    <location>
        <begin position="65"/>
        <end position="77"/>
    </location>
</feature>
<reference evidence="2" key="1">
    <citation type="journal article" date="2020" name="Stud. Mycol.">
        <title>101 Dothideomycetes genomes: a test case for predicting lifestyles and emergence of pathogens.</title>
        <authorList>
            <person name="Haridas S."/>
            <person name="Albert R."/>
            <person name="Binder M."/>
            <person name="Bloem J."/>
            <person name="Labutti K."/>
            <person name="Salamov A."/>
            <person name="Andreopoulos B."/>
            <person name="Baker S."/>
            <person name="Barry K."/>
            <person name="Bills G."/>
            <person name="Bluhm B."/>
            <person name="Cannon C."/>
            <person name="Castanera R."/>
            <person name="Culley D."/>
            <person name="Daum C."/>
            <person name="Ezra D."/>
            <person name="Gonzalez J."/>
            <person name="Henrissat B."/>
            <person name="Kuo A."/>
            <person name="Liang C."/>
            <person name="Lipzen A."/>
            <person name="Lutzoni F."/>
            <person name="Magnuson J."/>
            <person name="Mondo S."/>
            <person name="Nolan M."/>
            <person name="Ohm R."/>
            <person name="Pangilinan J."/>
            <person name="Park H.-J."/>
            <person name="Ramirez L."/>
            <person name="Alfaro M."/>
            <person name="Sun H."/>
            <person name="Tritt A."/>
            <person name="Yoshinaga Y."/>
            <person name="Zwiers L.-H."/>
            <person name="Turgeon B."/>
            <person name="Goodwin S."/>
            <person name="Spatafora J."/>
            <person name="Crous P."/>
            <person name="Grigoriev I."/>
        </authorList>
    </citation>
    <scope>NUCLEOTIDE SEQUENCE</scope>
    <source>
        <strain evidence="2">CBS 122368</strain>
    </source>
</reference>
<dbReference type="RefSeq" id="XP_033689699.1">
    <property type="nucleotide sequence ID" value="XM_033832692.1"/>
</dbReference>
<dbReference type="GeneID" id="54586022"/>
<dbReference type="EMBL" id="ML987190">
    <property type="protein sequence ID" value="KAF2254695.1"/>
    <property type="molecule type" value="Genomic_DNA"/>
</dbReference>
<dbReference type="AlphaFoldDB" id="A0A6A6IVV7"/>
<evidence type="ECO:0000256" key="1">
    <source>
        <dbReference type="SAM" id="MobiDB-lite"/>
    </source>
</evidence>
<feature type="compositionally biased region" description="Polar residues" evidence="1">
    <location>
        <begin position="16"/>
        <end position="46"/>
    </location>
</feature>
<accession>A0A6A6IVV7</accession>
<keyword evidence="3" id="KW-1185">Reference proteome</keyword>